<organism evidence="1 2">
    <name type="scientific">Cytobacillus purgationiresistens</name>
    <dbReference type="NCBI Taxonomy" id="863449"/>
    <lineage>
        <taxon>Bacteria</taxon>
        <taxon>Bacillati</taxon>
        <taxon>Bacillota</taxon>
        <taxon>Bacilli</taxon>
        <taxon>Bacillales</taxon>
        <taxon>Bacillaceae</taxon>
        <taxon>Cytobacillus</taxon>
    </lineage>
</organism>
<sequence length="61" mass="6710">MKYEPLGFIESGVTYHICADKKTVTVTAKIGAVVIKCTGVTFKETIAEAKRLINNELHSKI</sequence>
<dbReference type="EMBL" id="JAUSUB010000006">
    <property type="protein sequence ID" value="MDQ0269917.1"/>
    <property type="molecule type" value="Genomic_DNA"/>
</dbReference>
<evidence type="ECO:0000313" key="2">
    <source>
        <dbReference type="Proteomes" id="UP001238088"/>
    </source>
</evidence>
<proteinExistence type="predicted"/>
<keyword evidence="2" id="KW-1185">Reference proteome</keyword>
<dbReference type="RefSeq" id="WP_307473879.1">
    <property type="nucleotide sequence ID" value="NZ_JAUSUB010000006.1"/>
</dbReference>
<accession>A0ABU0AGJ9</accession>
<protein>
    <submittedName>
        <fullName evidence="1">Uncharacterized protein</fullName>
    </submittedName>
</protein>
<reference evidence="1 2" key="1">
    <citation type="submission" date="2023-07" db="EMBL/GenBank/DDBJ databases">
        <title>Genomic Encyclopedia of Type Strains, Phase IV (KMG-IV): sequencing the most valuable type-strain genomes for metagenomic binning, comparative biology and taxonomic classification.</title>
        <authorList>
            <person name="Goeker M."/>
        </authorList>
    </citation>
    <scope>NUCLEOTIDE SEQUENCE [LARGE SCALE GENOMIC DNA]</scope>
    <source>
        <strain evidence="1 2">DSM 23494</strain>
    </source>
</reference>
<comment type="caution">
    <text evidence="1">The sequence shown here is derived from an EMBL/GenBank/DDBJ whole genome shotgun (WGS) entry which is preliminary data.</text>
</comment>
<evidence type="ECO:0000313" key="1">
    <source>
        <dbReference type="EMBL" id="MDQ0269917.1"/>
    </source>
</evidence>
<name>A0ABU0AGJ9_9BACI</name>
<dbReference type="Proteomes" id="UP001238088">
    <property type="component" value="Unassembled WGS sequence"/>
</dbReference>
<gene>
    <name evidence="1" type="ORF">J2S17_001789</name>
</gene>